<geneLocation type="plasmid" evidence="1">
    <name>unnamed</name>
</geneLocation>
<sequence length="81" mass="8984">MTIKPMKFMVKQTVVVDGHEIASGTYVGQKLSETDIERTKSRNASYFLHLAPLSMNGAAAAVKRFDIDVTEQVQKGWIVVT</sequence>
<dbReference type="RefSeq" id="WP_241605300.1">
    <property type="nucleotide sequence ID" value="NZ_JAKVIN010000011.1"/>
</dbReference>
<gene>
    <name evidence="1" type="ORF">MKI86_21845</name>
</gene>
<evidence type="ECO:0000313" key="1">
    <source>
        <dbReference type="EMBL" id="MCJ8151787.1"/>
    </source>
</evidence>
<accession>A0ABT0CT54</accession>
<keyword evidence="1" id="KW-0614">Plasmid</keyword>
<organism evidence="1 2">
    <name type="scientific">Shinella sedimenti</name>
    <dbReference type="NCBI Taxonomy" id="2919913"/>
    <lineage>
        <taxon>Bacteria</taxon>
        <taxon>Pseudomonadati</taxon>
        <taxon>Pseudomonadota</taxon>
        <taxon>Alphaproteobacteria</taxon>
        <taxon>Hyphomicrobiales</taxon>
        <taxon>Rhizobiaceae</taxon>
        <taxon>Shinella</taxon>
    </lineage>
</organism>
<evidence type="ECO:0000313" key="2">
    <source>
        <dbReference type="Proteomes" id="UP001201844"/>
    </source>
</evidence>
<dbReference type="Proteomes" id="UP001201844">
    <property type="component" value="Unassembled WGS sequence"/>
</dbReference>
<comment type="caution">
    <text evidence="1">The sequence shown here is derived from an EMBL/GenBank/DDBJ whole genome shotgun (WGS) entry which is preliminary data.</text>
</comment>
<proteinExistence type="predicted"/>
<dbReference type="EMBL" id="JAKVIN010000011">
    <property type="protein sequence ID" value="MCJ8151787.1"/>
    <property type="molecule type" value="Genomic_DNA"/>
</dbReference>
<name>A0ABT0CT54_9HYPH</name>
<keyword evidence="2" id="KW-1185">Reference proteome</keyword>
<reference evidence="1 2" key="1">
    <citation type="submission" date="2022-02" db="EMBL/GenBank/DDBJ databases">
        <title>Shinella B3.7 sp. nov., isolated from Sediment (Zhairuo Island).</title>
        <authorList>
            <person name="Chen G."/>
        </authorList>
    </citation>
    <scope>NUCLEOTIDE SEQUENCE [LARGE SCALE GENOMIC DNA]</scope>
    <source>
        <strain evidence="1 2">B3.7</strain>
        <plasmid evidence="1">unnamed</plasmid>
    </source>
</reference>
<protein>
    <submittedName>
        <fullName evidence="1">Uncharacterized protein</fullName>
    </submittedName>
</protein>